<dbReference type="AlphaFoldDB" id="A0A6L2K4H5"/>
<dbReference type="PANTHER" id="PTHR47481">
    <property type="match status" value="1"/>
</dbReference>
<comment type="caution">
    <text evidence="2">The sequence shown here is derived from an EMBL/GenBank/DDBJ whole genome shotgun (WGS) entry which is preliminary data.</text>
</comment>
<evidence type="ECO:0000313" key="2">
    <source>
        <dbReference type="EMBL" id="GEU44321.1"/>
    </source>
</evidence>
<feature type="region of interest" description="Disordered" evidence="1">
    <location>
        <begin position="332"/>
        <end position="352"/>
    </location>
</feature>
<organism evidence="2">
    <name type="scientific">Tanacetum cinerariifolium</name>
    <name type="common">Dalmatian daisy</name>
    <name type="synonym">Chrysanthemum cinerariifolium</name>
    <dbReference type="NCBI Taxonomy" id="118510"/>
    <lineage>
        <taxon>Eukaryota</taxon>
        <taxon>Viridiplantae</taxon>
        <taxon>Streptophyta</taxon>
        <taxon>Embryophyta</taxon>
        <taxon>Tracheophyta</taxon>
        <taxon>Spermatophyta</taxon>
        <taxon>Magnoliopsida</taxon>
        <taxon>eudicotyledons</taxon>
        <taxon>Gunneridae</taxon>
        <taxon>Pentapetalae</taxon>
        <taxon>asterids</taxon>
        <taxon>campanulids</taxon>
        <taxon>Asterales</taxon>
        <taxon>Asteraceae</taxon>
        <taxon>Asteroideae</taxon>
        <taxon>Anthemideae</taxon>
        <taxon>Anthemidinae</taxon>
        <taxon>Tanacetum</taxon>
    </lineage>
</organism>
<sequence length="526" mass="58477">MIRPDSTNVTLLSDKLSLVTHHHHLTRVPVKPDFENWNYGSLEFFFDKLCYSYEVSKYIHGSSIEPASSTPTPLTQEELKVEKIVLSWIFTTLSDPLQARLVWILLIVKEVEVISNAPGHYFAATYFKGVTRSIKLGDLSMESYSKKIESIVIILTSLDSHVNDEDVVLPDKYDQVCGIMHHKDTILNLKTACSMLITKEMHLNSKSLALPIDSSSFSLMVHVVLGTGVSLFMMQMLRVVGIPVNGNHMDDLVSKLLEQLGLSNKLPSHNTSGPSSNHTVANKVLGNSPVAYHAIVGPQLATTLPHAFTAGTLHDSALAAWNMNTVSIRGTRAEHLDRSTRPDQKTRPTGPDRTYFGQVLGLGFWTNSVFGPRDHGGEFDNRNMHTLFAQKGFHVQEHPNKMGVFISKKYVVEILERAHMVNCNPSRTPVDTKSKIGIDGDLVSDLTLYLVVYSNADWAGCPNTQHSTLEAEYRSVANVVAETFQHQCTKHIEIDIHFVRDLVDAGQDFRTSLSAMYPPAPTVGEC</sequence>
<name>A0A6L2K4H5_TANCI</name>
<dbReference type="PANTHER" id="PTHR47481:SF10">
    <property type="entry name" value="COPIA-LIKE POLYPROTEIN_RETROTRANSPOSON"/>
    <property type="match status" value="1"/>
</dbReference>
<gene>
    <name evidence="2" type="ORF">Tci_016299</name>
</gene>
<dbReference type="EMBL" id="BKCJ010001831">
    <property type="protein sequence ID" value="GEU44321.1"/>
    <property type="molecule type" value="Genomic_DNA"/>
</dbReference>
<accession>A0A6L2K4H5</accession>
<reference evidence="2" key="1">
    <citation type="journal article" date="2019" name="Sci. Rep.">
        <title>Draft genome of Tanacetum cinerariifolium, the natural source of mosquito coil.</title>
        <authorList>
            <person name="Yamashiro T."/>
            <person name="Shiraishi A."/>
            <person name="Satake H."/>
            <person name="Nakayama K."/>
        </authorList>
    </citation>
    <scope>NUCLEOTIDE SEQUENCE</scope>
</reference>
<evidence type="ECO:0000256" key="1">
    <source>
        <dbReference type="SAM" id="MobiDB-lite"/>
    </source>
</evidence>
<protein>
    <submittedName>
        <fullName evidence="2">Ribonuclease H-like domain-containing protein</fullName>
    </submittedName>
</protein>
<proteinExistence type="predicted"/>
<feature type="compositionally biased region" description="Basic and acidic residues" evidence="1">
    <location>
        <begin position="332"/>
        <end position="346"/>
    </location>
</feature>